<dbReference type="InterPro" id="IPR040256">
    <property type="entry name" value="At4g02000-like"/>
</dbReference>
<feature type="compositionally biased region" description="Polar residues" evidence="1">
    <location>
        <begin position="456"/>
        <end position="467"/>
    </location>
</feature>
<feature type="region of interest" description="Disordered" evidence="1">
    <location>
        <begin position="455"/>
        <end position="479"/>
    </location>
</feature>
<reference evidence="3 4" key="1">
    <citation type="submission" date="2018-06" db="EMBL/GenBank/DDBJ databases">
        <title>WGS assembly of Brassica rapa FPsc.</title>
        <authorList>
            <person name="Bowman J."/>
            <person name="Kohchi T."/>
            <person name="Yamato K."/>
            <person name="Jenkins J."/>
            <person name="Shu S."/>
            <person name="Ishizaki K."/>
            <person name="Yamaoka S."/>
            <person name="Nishihama R."/>
            <person name="Nakamura Y."/>
            <person name="Berger F."/>
            <person name="Adam C."/>
            <person name="Aki S."/>
            <person name="Althoff F."/>
            <person name="Araki T."/>
            <person name="Arteaga-Vazquez M."/>
            <person name="Balasubrmanian S."/>
            <person name="Bauer D."/>
            <person name="Boehm C."/>
            <person name="Briginshaw L."/>
            <person name="Caballero-Perez J."/>
            <person name="Catarino B."/>
            <person name="Chen F."/>
            <person name="Chiyoda S."/>
            <person name="Chovatia M."/>
            <person name="Davies K."/>
            <person name="Delmans M."/>
            <person name="Demura T."/>
            <person name="Dierschke T."/>
            <person name="Dolan L."/>
            <person name="Dorantes-Acosta A."/>
            <person name="Eklund D."/>
            <person name="Florent S."/>
            <person name="Flores-Sandoval E."/>
            <person name="Fujiyama A."/>
            <person name="Fukuzawa H."/>
            <person name="Galik B."/>
            <person name="Grimanelli D."/>
            <person name="Grimwood J."/>
            <person name="Grossniklaus U."/>
            <person name="Hamada T."/>
            <person name="Haseloff J."/>
            <person name="Hetherington A."/>
            <person name="Higo A."/>
            <person name="Hirakawa Y."/>
            <person name="Hundley H."/>
            <person name="Ikeda Y."/>
            <person name="Inoue K."/>
            <person name="Inoue S."/>
            <person name="Ishida S."/>
            <person name="Jia Q."/>
            <person name="Kakita M."/>
            <person name="Kanazawa T."/>
            <person name="Kawai Y."/>
            <person name="Kawashima T."/>
            <person name="Kennedy M."/>
            <person name="Kinose K."/>
            <person name="Kinoshita T."/>
            <person name="Kohara Y."/>
            <person name="Koide E."/>
            <person name="Komatsu K."/>
            <person name="Kopischke S."/>
            <person name="Kubo M."/>
            <person name="Kyozuka J."/>
            <person name="Lagercrantz U."/>
            <person name="Lin S."/>
            <person name="Lindquist E."/>
            <person name="Lipzen A."/>
            <person name="Lu C."/>
            <person name="Luna E."/>
            <person name="Martienssen R."/>
            <person name="Minamino N."/>
            <person name="Mizutani M."/>
            <person name="Mizutani M."/>
            <person name="Mochizuki N."/>
            <person name="Monte I."/>
            <person name="Mosher R."/>
            <person name="Nagasaki H."/>
            <person name="Nakagami H."/>
            <person name="Naramoto S."/>
            <person name="Nishitani K."/>
            <person name="Ohtani M."/>
            <person name="Okamoto T."/>
            <person name="Okumura M."/>
            <person name="Phillips J."/>
            <person name="Pollak B."/>
            <person name="Reinders A."/>
            <person name="Roevekamp M."/>
            <person name="Sano R."/>
            <person name="Sawa S."/>
            <person name="Schmid M."/>
            <person name="Shirakawa M."/>
            <person name="Solano R."/>
            <person name="Spunde A."/>
            <person name="Suetsugu N."/>
            <person name="Sugano S."/>
            <person name="Sugiyama A."/>
            <person name="Sun R."/>
            <person name="Suzuki Y."/>
            <person name="Takenaka M."/>
            <person name="Takezawa D."/>
            <person name="Tomogane H."/>
            <person name="Tsuzuki M."/>
            <person name="Ueda T."/>
            <person name="Umeda M."/>
            <person name="Ward J."/>
            <person name="Watanabe Y."/>
            <person name="Yazaki K."/>
            <person name="Yokoyama R."/>
            <person name="Yoshitake Y."/>
            <person name="Yotsui I."/>
            <person name="Zachgo S."/>
            <person name="Schmutz J."/>
        </authorList>
    </citation>
    <scope>NUCLEOTIDE SEQUENCE [LARGE SCALE GENOMIC DNA]</scope>
    <source>
        <strain evidence="4">cv. B-3</strain>
    </source>
</reference>
<gene>
    <name evidence="3" type="ORF">BRARA_C04305</name>
</gene>
<feature type="domain" description="DUF4283" evidence="2">
    <location>
        <begin position="205"/>
        <end position="289"/>
    </location>
</feature>
<dbReference type="PANTHER" id="PTHR31286">
    <property type="entry name" value="GLYCINE-RICH CELL WALL STRUCTURAL PROTEIN 1.8-LIKE"/>
    <property type="match status" value="1"/>
</dbReference>
<protein>
    <recommendedName>
        <fullName evidence="2">DUF4283 domain-containing protein</fullName>
    </recommendedName>
</protein>
<accession>A0A398A3K6</accession>
<evidence type="ECO:0000313" key="3">
    <source>
        <dbReference type="EMBL" id="RID72412.1"/>
    </source>
</evidence>
<feature type="region of interest" description="Disordered" evidence="1">
    <location>
        <begin position="370"/>
        <end position="407"/>
    </location>
</feature>
<proteinExistence type="predicted"/>
<dbReference type="AlphaFoldDB" id="A0A398A3K6"/>
<sequence length="631" mass="67608">MLISKKKHRPPFFRSFKAFRLSKSARISSMAKKKHRSGPLVVSSVIDSAVSGSATSETNRSSMVSLPLGFSTTHGTSAPIGFVHAAAGSSSPAIAVSGSSTQAQSSPIIPSGFLGKSDPLSVSAPPPTTQPTSPPVLEAQLLSSGFGIVINEPTSTDTKVIPQIKNYAALLKSSAQLQEIGTPVEHVSGAPFVLIPDDNIEAAKLEFKDFIYARFHGDHPSMGKIIGVVNAVWARSGPRIFVHNIGEGIYLLRVTNPRTREVLLSRTCWNIGGLPMFVAPWSPDFSPDEAPLTSAIVPVEMRNVPYLLFNKESLSRIATAIAPLPHQIVSGFSNGREVMIEVSYPWLPVKCDLCKKFGHSSLKCPEGSILKVGVKKPPPAPPAPPSNTARRRSRSRPGRSTEKMIKQGALRYVPVHSVSPEVTKDDVLTGAPVAAEMRITLQEANNGDLEEGEIAQHSQVEPGSSQPSKKEETSRPQMDAVQVSATLDVDKARSNHIIASPNKISFGAFDVLANLPSDDGGNDDFLSLSAGALFGSITQNNYTTVAPAEDGLSTDTMSASSKRDAISDTLVLSAGSSQTDVNLHRNLPVVSDTEQDNNNSNYIHPAEVQERDNPFFLVKNRKSGCKVTKHH</sequence>
<dbReference type="PANTHER" id="PTHR31286:SF175">
    <property type="entry name" value="DUF4283 DOMAIN-CONTAINING PROTEIN"/>
    <property type="match status" value="1"/>
</dbReference>
<feature type="compositionally biased region" description="Pro residues" evidence="1">
    <location>
        <begin position="376"/>
        <end position="385"/>
    </location>
</feature>
<dbReference type="Proteomes" id="UP000264353">
    <property type="component" value="Chromosome A3"/>
</dbReference>
<dbReference type="EMBL" id="CM010630">
    <property type="protein sequence ID" value="RID72412.1"/>
    <property type="molecule type" value="Genomic_DNA"/>
</dbReference>
<evidence type="ECO:0000313" key="4">
    <source>
        <dbReference type="Proteomes" id="UP000264353"/>
    </source>
</evidence>
<evidence type="ECO:0000259" key="2">
    <source>
        <dbReference type="Pfam" id="PF14111"/>
    </source>
</evidence>
<dbReference type="Pfam" id="PF14111">
    <property type="entry name" value="DUF4283"/>
    <property type="match status" value="1"/>
</dbReference>
<name>A0A398A3K6_BRACM</name>
<evidence type="ECO:0000256" key="1">
    <source>
        <dbReference type="SAM" id="MobiDB-lite"/>
    </source>
</evidence>
<dbReference type="InterPro" id="IPR025558">
    <property type="entry name" value="DUF4283"/>
</dbReference>
<organism evidence="3 4">
    <name type="scientific">Brassica campestris</name>
    <name type="common">Field mustard</name>
    <dbReference type="NCBI Taxonomy" id="3711"/>
    <lineage>
        <taxon>Eukaryota</taxon>
        <taxon>Viridiplantae</taxon>
        <taxon>Streptophyta</taxon>
        <taxon>Embryophyta</taxon>
        <taxon>Tracheophyta</taxon>
        <taxon>Spermatophyta</taxon>
        <taxon>Magnoliopsida</taxon>
        <taxon>eudicotyledons</taxon>
        <taxon>Gunneridae</taxon>
        <taxon>Pentapetalae</taxon>
        <taxon>rosids</taxon>
        <taxon>malvids</taxon>
        <taxon>Brassicales</taxon>
        <taxon>Brassicaceae</taxon>
        <taxon>Brassiceae</taxon>
        <taxon>Brassica</taxon>
    </lineage>
</organism>